<dbReference type="GO" id="GO:0005506">
    <property type="term" value="F:iron ion binding"/>
    <property type="evidence" value="ECO:0007669"/>
    <property type="project" value="InterPro"/>
</dbReference>
<dbReference type="Gene3D" id="1.10.630.10">
    <property type="entry name" value="Cytochrome P450"/>
    <property type="match status" value="1"/>
</dbReference>
<reference evidence="10" key="2">
    <citation type="submission" date="2024-01" db="EMBL/GenBank/DDBJ databases">
        <authorList>
            <person name="He J."/>
            <person name="Wang M."/>
            <person name="Zheng J."/>
            <person name="Liu Z."/>
        </authorList>
    </citation>
    <scope>NUCLEOTIDE SEQUENCE</scope>
    <source>
        <strain evidence="10">ZL_2023a</strain>
        <tissue evidence="10">Muscle</tissue>
    </source>
</reference>
<dbReference type="PRINTS" id="PR00463">
    <property type="entry name" value="EP450I"/>
</dbReference>
<dbReference type="GO" id="GO:0020037">
    <property type="term" value="F:heme binding"/>
    <property type="evidence" value="ECO:0007669"/>
    <property type="project" value="InterPro"/>
</dbReference>
<evidence type="ECO:0000256" key="8">
    <source>
        <dbReference type="RuleBase" id="RU000461"/>
    </source>
</evidence>
<feature type="transmembrane region" description="Helical" evidence="9">
    <location>
        <begin position="70"/>
        <end position="92"/>
    </location>
</feature>
<dbReference type="GO" id="GO:0006805">
    <property type="term" value="P:xenobiotic metabolic process"/>
    <property type="evidence" value="ECO:0007669"/>
    <property type="project" value="TreeGrafter"/>
</dbReference>
<accession>A0AAW0X874</accession>
<comment type="cofactor">
    <cofactor evidence="1 7">
        <name>heme</name>
        <dbReference type="ChEBI" id="CHEBI:30413"/>
    </cofactor>
</comment>
<dbReference type="PROSITE" id="PS00086">
    <property type="entry name" value="CYTOCHROME_P450"/>
    <property type="match status" value="1"/>
</dbReference>
<evidence type="ECO:0000313" key="11">
    <source>
        <dbReference type="Proteomes" id="UP001445076"/>
    </source>
</evidence>
<dbReference type="AlphaFoldDB" id="A0AAW0X874"/>
<dbReference type="InterPro" id="IPR017972">
    <property type="entry name" value="Cyt_P450_CS"/>
</dbReference>
<evidence type="ECO:0000256" key="7">
    <source>
        <dbReference type="PIRSR" id="PIRSR602401-1"/>
    </source>
</evidence>
<protein>
    <recommendedName>
        <fullName evidence="12">Cytochrome P450</fullName>
    </recommendedName>
</protein>
<dbReference type="GO" id="GO:0016712">
    <property type="term" value="F:oxidoreductase activity, acting on paired donors, with incorporation or reduction of molecular oxygen, reduced flavin or flavoprotein as one donor, and incorporation of one atom of oxygen"/>
    <property type="evidence" value="ECO:0007669"/>
    <property type="project" value="TreeGrafter"/>
</dbReference>
<dbReference type="FunFam" id="1.10.630.10:FF:000036">
    <property type="entry name" value="CYtochrome P450 family"/>
    <property type="match status" value="1"/>
</dbReference>
<keyword evidence="4 8" id="KW-0560">Oxidoreductase</keyword>
<proteinExistence type="inferred from homology"/>
<keyword evidence="9" id="KW-0472">Membrane</keyword>
<evidence type="ECO:0000256" key="6">
    <source>
        <dbReference type="ARBA" id="ARBA00023033"/>
    </source>
</evidence>
<evidence type="ECO:0000256" key="3">
    <source>
        <dbReference type="ARBA" id="ARBA00022723"/>
    </source>
</evidence>
<dbReference type="InterPro" id="IPR050182">
    <property type="entry name" value="Cytochrome_P450_fam2"/>
</dbReference>
<dbReference type="InterPro" id="IPR036396">
    <property type="entry name" value="Cyt_P450_sf"/>
</dbReference>
<organism evidence="10 11">
    <name type="scientific">Cherax quadricarinatus</name>
    <name type="common">Australian red claw crayfish</name>
    <dbReference type="NCBI Taxonomy" id="27406"/>
    <lineage>
        <taxon>Eukaryota</taxon>
        <taxon>Metazoa</taxon>
        <taxon>Ecdysozoa</taxon>
        <taxon>Arthropoda</taxon>
        <taxon>Crustacea</taxon>
        <taxon>Multicrustacea</taxon>
        <taxon>Malacostraca</taxon>
        <taxon>Eumalacostraca</taxon>
        <taxon>Eucarida</taxon>
        <taxon>Decapoda</taxon>
        <taxon>Pleocyemata</taxon>
        <taxon>Astacidea</taxon>
        <taxon>Parastacoidea</taxon>
        <taxon>Parastacidae</taxon>
        <taxon>Cherax</taxon>
    </lineage>
</organism>
<name>A0AAW0X874_CHEQU</name>
<keyword evidence="5 7" id="KW-0408">Iron</keyword>
<sequence length="501" mass="56169">MVLEWMVKMPGWEGIVLLGLFLFLLLLSAAPGRRPPNFPPGLPMLPIVGSLFHMQGVSLRTALRNLNKEYGNMASFGIFGTGVVLVSGSSLIKEVFAHKAASNRPQMLFTTTRSYLLSEGKDLHLGIFGGNGKKWQELRRFVLRHLRDVGFGKTSCEPMIVEEVIELMDHIQQQKGQPIVMKRLFNRSVVNVVWRTVMGKRFPYDDADVAKVIETFLQPADTNLLHPLFYIPGMSKAAVYLPIWRNATKSLRDLTAFIKGEVENFICSEDCDVNHSLASLFLKEIQSHAGEKSFFNTYEMKAVIFELFTAGMDTTSSTLTMGVYLVAKHSAVQQKVQQELDEVVGRDRLPSYSDLDRLPYTRATIHEAQRVLDLVAFILRSAAEDCTFAGYDIPKGTVIVANAEDAMTDPKLWKNPQEFDPENFLDTDGRFVNNEGFIPFGTGKRVCVGESLARMQIFVFLASLFQNFTFSLTSDEIIPTSNNTFSAPAIYSAVAHLRPRL</sequence>
<gene>
    <name evidence="10" type="ORF">OTU49_006075</name>
</gene>
<evidence type="ECO:0000256" key="2">
    <source>
        <dbReference type="ARBA" id="ARBA00010617"/>
    </source>
</evidence>
<keyword evidence="6 8" id="KW-0503">Monooxygenase</keyword>
<feature type="binding site" description="axial binding residue" evidence="7">
    <location>
        <position position="447"/>
    </location>
    <ligand>
        <name>heme</name>
        <dbReference type="ChEBI" id="CHEBI:30413"/>
    </ligand>
    <ligandPart>
        <name>Fe</name>
        <dbReference type="ChEBI" id="CHEBI:18248"/>
    </ligandPart>
</feature>
<dbReference type="GO" id="GO:0005737">
    <property type="term" value="C:cytoplasm"/>
    <property type="evidence" value="ECO:0007669"/>
    <property type="project" value="TreeGrafter"/>
</dbReference>
<dbReference type="PANTHER" id="PTHR24300">
    <property type="entry name" value="CYTOCHROME P450 508A4-RELATED"/>
    <property type="match status" value="1"/>
</dbReference>
<evidence type="ECO:0000256" key="9">
    <source>
        <dbReference type="SAM" id="Phobius"/>
    </source>
</evidence>
<dbReference type="InterPro" id="IPR002401">
    <property type="entry name" value="Cyt_P450_E_grp-I"/>
</dbReference>
<dbReference type="SUPFAM" id="SSF48264">
    <property type="entry name" value="Cytochrome P450"/>
    <property type="match status" value="1"/>
</dbReference>
<reference evidence="10 11" key="1">
    <citation type="journal article" date="2024" name="BMC Genomics">
        <title>Genome assembly of redclaw crayfish (Cherax quadricarinatus) provides insights into its immune adaptation and hypoxia tolerance.</title>
        <authorList>
            <person name="Liu Z."/>
            <person name="Zheng J."/>
            <person name="Li H."/>
            <person name="Fang K."/>
            <person name="Wang S."/>
            <person name="He J."/>
            <person name="Zhou D."/>
            <person name="Weng S."/>
            <person name="Chi M."/>
            <person name="Gu Z."/>
            <person name="He J."/>
            <person name="Li F."/>
            <person name="Wang M."/>
        </authorList>
    </citation>
    <scope>NUCLEOTIDE SEQUENCE [LARGE SCALE GENOMIC DNA]</scope>
    <source>
        <strain evidence="10">ZL_2023a</strain>
    </source>
</reference>
<dbReference type="Pfam" id="PF00067">
    <property type="entry name" value="p450"/>
    <property type="match status" value="1"/>
</dbReference>
<keyword evidence="3 7" id="KW-0479">Metal-binding</keyword>
<dbReference type="EMBL" id="JARKIK010000051">
    <property type="protein sequence ID" value="KAK8734234.1"/>
    <property type="molecule type" value="Genomic_DNA"/>
</dbReference>
<evidence type="ECO:0000256" key="5">
    <source>
        <dbReference type="ARBA" id="ARBA00023004"/>
    </source>
</evidence>
<comment type="similarity">
    <text evidence="2 8">Belongs to the cytochrome P450 family.</text>
</comment>
<keyword evidence="7 8" id="KW-0349">Heme</keyword>
<evidence type="ECO:0008006" key="12">
    <source>
        <dbReference type="Google" id="ProtNLM"/>
    </source>
</evidence>
<dbReference type="PANTHER" id="PTHR24300:SF397">
    <property type="entry name" value="CYTOCHROME P450 2U1"/>
    <property type="match status" value="1"/>
</dbReference>
<dbReference type="EMBL" id="JARKIK010000051">
    <property type="protein sequence ID" value="KAK8734235.1"/>
    <property type="molecule type" value="Genomic_DNA"/>
</dbReference>
<keyword evidence="9" id="KW-1133">Transmembrane helix</keyword>
<evidence type="ECO:0000256" key="4">
    <source>
        <dbReference type="ARBA" id="ARBA00023002"/>
    </source>
</evidence>
<dbReference type="GO" id="GO:0008395">
    <property type="term" value="F:steroid hydroxylase activity"/>
    <property type="evidence" value="ECO:0007669"/>
    <property type="project" value="TreeGrafter"/>
</dbReference>
<keyword evidence="9" id="KW-0812">Transmembrane</keyword>
<dbReference type="InterPro" id="IPR001128">
    <property type="entry name" value="Cyt_P450"/>
</dbReference>
<comment type="caution">
    <text evidence="10">The sequence shown here is derived from an EMBL/GenBank/DDBJ whole genome shotgun (WGS) entry which is preliminary data.</text>
</comment>
<dbReference type="PRINTS" id="PR00385">
    <property type="entry name" value="P450"/>
</dbReference>
<keyword evidence="11" id="KW-1185">Reference proteome</keyword>
<evidence type="ECO:0000313" key="10">
    <source>
        <dbReference type="EMBL" id="KAK8734234.1"/>
    </source>
</evidence>
<evidence type="ECO:0000256" key="1">
    <source>
        <dbReference type="ARBA" id="ARBA00001971"/>
    </source>
</evidence>
<dbReference type="GO" id="GO:0006082">
    <property type="term" value="P:organic acid metabolic process"/>
    <property type="evidence" value="ECO:0007669"/>
    <property type="project" value="TreeGrafter"/>
</dbReference>
<feature type="transmembrane region" description="Helical" evidence="9">
    <location>
        <begin position="42"/>
        <end position="63"/>
    </location>
</feature>
<dbReference type="Proteomes" id="UP001445076">
    <property type="component" value="Unassembled WGS sequence"/>
</dbReference>